<accession>A0ABP9SK60</accession>
<protein>
    <submittedName>
        <fullName evidence="2">Uncharacterized protein</fullName>
    </submittedName>
</protein>
<feature type="compositionally biased region" description="Basic and acidic residues" evidence="1">
    <location>
        <begin position="7"/>
        <end position="23"/>
    </location>
</feature>
<evidence type="ECO:0000313" key="2">
    <source>
        <dbReference type="EMBL" id="GAA5197280.1"/>
    </source>
</evidence>
<gene>
    <name evidence="2" type="ORF">GCM10023346_31560</name>
</gene>
<reference evidence="3" key="1">
    <citation type="journal article" date="2019" name="Int. J. Syst. Evol. Microbiol.">
        <title>The Global Catalogue of Microorganisms (GCM) 10K type strain sequencing project: providing services to taxonomists for standard genome sequencing and annotation.</title>
        <authorList>
            <consortium name="The Broad Institute Genomics Platform"/>
            <consortium name="The Broad Institute Genome Sequencing Center for Infectious Disease"/>
            <person name="Wu L."/>
            <person name="Ma J."/>
        </authorList>
    </citation>
    <scope>NUCLEOTIDE SEQUENCE [LARGE SCALE GENOMIC DNA]</scope>
    <source>
        <strain evidence="3">JCM 18514</strain>
    </source>
</reference>
<keyword evidence="3" id="KW-1185">Reference proteome</keyword>
<sequence>MKQRSNAHIDEIGMDPPKDHPVKQQEGNARLIEDQQNEEIAKHPLSIWTTLAPGDVASFHLAMTGECVGTVETRTSDGLIIWVRDDLNERRLFHFHDCQSVRLLR</sequence>
<evidence type="ECO:0000256" key="1">
    <source>
        <dbReference type="SAM" id="MobiDB-lite"/>
    </source>
</evidence>
<evidence type="ECO:0000313" key="3">
    <source>
        <dbReference type="Proteomes" id="UP001500200"/>
    </source>
</evidence>
<feature type="region of interest" description="Disordered" evidence="1">
    <location>
        <begin position="1"/>
        <end position="36"/>
    </location>
</feature>
<proteinExistence type="predicted"/>
<dbReference type="EMBL" id="BAABKK010000023">
    <property type="protein sequence ID" value="GAA5197280.1"/>
    <property type="molecule type" value="Genomic_DNA"/>
</dbReference>
<name>A0ABP9SK60_9MICC</name>
<dbReference type="Proteomes" id="UP001500200">
    <property type="component" value="Unassembled WGS sequence"/>
</dbReference>
<organism evidence="2 3">
    <name type="scientific">Arthrobacter gyeryongensis</name>
    <dbReference type="NCBI Taxonomy" id="1650592"/>
    <lineage>
        <taxon>Bacteria</taxon>
        <taxon>Bacillati</taxon>
        <taxon>Actinomycetota</taxon>
        <taxon>Actinomycetes</taxon>
        <taxon>Micrococcales</taxon>
        <taxon>Micrococcaceae</taxon>
        <taxon>Arthrobacter</taxon>
    </lineage>
</organism>
<comment type="caution">
    <text evidence="2">The sequence shown here is derived from an EMBL/GenBank/DDBJ whole genome shotgun (WGS) entry which is preliminary data.</text>
</comment>